<keyword evidence="11 13" id="KW-0503">Monooxygenase</keyword>
<dbReference type="InterPro" id="IPR036396">
    <property type="entry name" value="Cyt_P450_sf"/>
</dbReference>
<evidence type="ECO:0000256" key="6">
    <source>
        <dbReference type="ARBA" id="ARBA00022692"/>
    </source>
</evidence>
<evidence type="ECO:0000256" key="1">
    <source>
        <dbReference type="ARBA" id="ARBA00001971"/>
    </source>
</evidence>
<accession>A0ABR1JPG4</accession>
<comment type="similarity">
    <text evidence="4 13">Belongs to the cytochrome P450 family.</text>
</comment>
<dbReference type="InterPro" id="IPR017972">
    <property type="entry name" value="Cyt_P450_CS"/>
</dbReference>
<dbReference type="Proteomes" id="UP001498398">
    <property type="component" value="Unassembled WGS sequence"/>
</dbReference>
<dbReference type="InterPro" id="IPR050121">
    <property type="entry name" value="Cytochrome_P450_monoxygenase"/>
</dbReference>
<protein>
    <recommendedName>
        <fullName evidence="17">Cytochrome P450</fullName>
    </recommendedName>
</protein>
<evidence type="ECO:0000256" key="5">
    <source>
        <dbReference type="ARBA" id="ARBA00022617"/>
    </source>
</evidence>
<name>A0ABR1JPG4_9AGAR</name>
<reference evidence="15 16" key="1">
    <citation type="submission" date="2024-01" db="EMBL/GenBank/DDBJ databases">
        <title>A draft genome for the cacao thread blight pathogen Marasmiellus scandens.</title>
        <authorList>
            <person name="Baruah I.K."/>
            <person name="Leung J."/>
            <person name="Bukari Y."/>
            <person name="Amoako-Attah I."/>
            <person name="Meinhardt L.W."/>
            <person name="Bailey B.A."/>
            <person name="Cohen S.P."/>
        </authorList>
    </citation>
    <scope>NUCLEOTIDE SEQUENCE [LARGE SCALE GENOMIC DNA]</scope>
    <source>
        <strain evidence="15 16">GH-19</strain>
    </source>
</reference>
<evidence type="ECO:0000313" key="15">
    <source>
        <dbReference type="EMBL" id="KAK7463556.1"/>
    </source>
</evidence>
<evidence type="ECO:0000256" key="10">
    <source>
        <dbReference type="ARBA" id="ARBA00023004"/>
    </source>
</evidence>
<comment type="pathway">
    <text evidence="3">Secondary metabolite biosynthesis; terpenoid biosynthesis.</text>
</comment>
<dbReference type="SUPFAM" id="SSF48264">
    <property type="entry name" value="Cytochrome P450"/>
    <property type="match status" value="1"/>
</dbReference>
<evidence type="ECO:0000256" key="14">
    <source>
        <dbReference type="SAM" id="Phobius"/>
    </source>
</evidence>
<keyword evidence="7 13" id="KW-0479">Metal-binding</keyword>
<organism evidence="15 16">
    <name type="scientific">Marasmiellus scandens</name>
    <dbReference type="NCBI Taxonomy" id="2682957"/>
    <lineage>
        <taxon>Eukaryota</taxon>
        <taxon>Fungi</taxon>
        <taxon>Dikarya</taxon>
        <taxon>Basidiomycota</taxon>
        <taxon>Agaricomycotina</taxon>
        <taxon>Agaricomycetes</taxon>
        <taxon>Agaricomycetidae</taxon>
        <taxon>Agaricales</taxon>
        <taxon>Marasmiineae</taxon>
        <taxon>Omphalotaceae</taxon>
        <taxon>Marasmiellus</taxon>
    </lineage>
</organism>
<sequence length="506" mass="57725">MHMNIRTTSVFVQTINMLAFANLEGRILDISPAMATLATAISTLVVIAVVKLFSVPRNLSHLPTVPLRPLLWSLLMRESEDERTRNVIIAFANAHGYPVVLVWTFGLWVVHIVDHKVIQIAWKDPAYIRQHPSPDSLFWRFVGKHNILFTDGEEWKMHAKSVHAALQRPAPIAEFSAIAKRLVNSIKSHSGTTKCVAWDQMAQRVTLDVLGSTILGYDFRAMEDPNSPFVNGYTKVVHSLTEPLYMFFPILDKYFPRRVVEKEMQALREFFQRVLDQKRKNIGDDVISAMLQEPDMKDVDLIDNMVVLFIAGHDTTSSALASVIYYLAKYPEHQTRAREEVLSLFSGQQDLTADDIVKMPFVAACIKESMRMNDPSNITLTRAASTETNLAGYLIPPNTHLTYGIYASHHMERFWSDHSHYRPERFLENASLNQLIVSAFSVGPRACPAKNFAMWELRTLLTIMLVEFEWSLPNETIHVDKLHNGFAFGININQPKDLDIYFRPRT</sequence>
<comment type="subcellular location">
    <subcellularLocation>
        <location evidence="2">Membrane</location>
    </subcellularLocation>
</comment>
<dbReference type="Pfam" id="PF00067">
    <property type="entry name" value="p450"/>
    <property type="match status" value="1"/>
</dbReference>
<proteinExistence type="inferred from homology"/>
<feature type="transmembrane region" description="Helical" evidence="14">
    <location>
        <begin position="33"/>
        <end position="53"/>
    </location>
</feature>
<keyword evidence="5 13" id="KW-0349">Heme</keyword>
<keyword evidence="9 13" id="KW-0560">Oxidoreductase</keyword>
<evidence type="ECO:0000256" key="9">
    <source>
        <dbReference type="ARBA" id="ARBA00023002"/>
    </source>
</evidence>
<evidence type="ECO:0000256" key="3">
    <source>
        <dbReference type="ARBA" id="ARBA00004721"/>
    </source>
</evidence>
<comment type="caution">
    <text evidence="15">The sequence shown here is derived from an EMBL/GenBank/DDBJ whole genome shotgun (WGS) entry which is preliminary data.</text>
</comment>
<evidence type="ECO:0000256" key="8">
    <source>
        <dbReference type="ARBA" id="ARBA00022989"/>
    </source>
</evidence>
<feature type="transmembrane region" description="Helical" evidence="14">
    <location>
        <begin position="87"/>
        <end position="110"/>
    </location>
</feature>
<evidence type="ECO:0000256" key="12">
    <source>
        <dbReference type="ARBA" id="ARBA00023136"/>
    </source>
</evidence>
<keyword evidence="16" id="KW-1185">Reference proteome</keyword>
<comment type="cofactor">
    <cofactor evidence="1">
        <name>heme</name>
        <dbReference type="ChEBI" id="CHEBI:30413"/>
    </cofactor>
</comment>
<keyword evidence="10 13" id="KW-0408">Iron</keyword>
<evidence type="ECO:0000256" key="11">
    <source>
        <dbReference type="ARBA" id="ARBA00023033"/>
    </source>
</evidence>
<dbReference type="PRINTS" id="PR00385">
    <property type="entry name" value="P450"/>
</dbReference>
<dbReference type="PROSITE" id="PS00086">
    <property type="entry name" value="CYTOCHROME_P450"/>
    <property type="match status" value="1"/>
</dbReference>
<evidence type="ECO:0000313" key="16">
    <source>
        <dbReference type="Proteomes" id="UP001498398"/>
    </source>
</evidence>
<evidence type="ECO:0000256" key="7">
    <source>
        <dbReference type="ARBA" id="ARBA00022723"/>
    </source>
</evidence>
<evidence type="ECO:0000256" key="2">
    <source>
        <dbReference type="ARBA" id="ARBA00004370"/>
    </source>
</evidence>
<evidence type="ECO:0000256" key="4">
    <source>
        <dbReference type="ARBA" id="ARBA00010617"/>
    </source>
</evidence>
<keyword evidence="8 14" id="KW-1133">Transmembrane helix</keyword>
<keyword evidence="6 14" id="KW-0812">Transmembrane</keyword>
<dbReference type="InterPro" id="IPR002401">
    <property type="entry name" value="Cyt_P450_E_grp-I"/>
</dbReference>
<dbReference type="PANTHER" id="PTHR24305:SF166">
    <property type="entry name" value="CYTOCHROME P450 12A4, MITOCHONDRIAL-RELATED"/>
    <property type="match status" value="1"/>
</dbReference>
<dbReference type="InterPro" id="IPR001128">
    <property type="entry name" value="Cyt_P450"/>
</dbReference>
<keyword evidence="12 14" id="KW-0472">Membrane</keyword>
<dbReference type="Gene3D" id="1.10.630.10">
    <property type="entry name" value="Cytochrome P450"/>
    <property type="match status" value="1"/>
</dbReference>
<dbReference type="EMBL" id="JBANRG010000009">
    <property type="protein sequence ID" value="KAK7463556.1"/>
    <property type="molecule type" value="Genomic_DNA"/>
</dbReference>
<dbReference type="PRINTS" id="PR00463">
    <property type="entry name" value="EP450I"/>
</dbReference>
<dbReference type="PANTHER" id="PTHR24305">
    <property type="entry name" value="CYTOCHROME P450"/>
    <property type="match status" value="1"/>
</dbReference>
<gene>
    <name evidence="15" type="ORF">VKT23_006903</name>
</gene>
<dbReference type="CDD" id="cd00302">
    <property type="entry name" value="cytochrome_P450"/>
    <property type="match status" value="1"/>
</dbReference>
<evidence type="ECO:0000256" key="13">
    <source>
        <dbReference type="RuleBase" id="RU000461"/>
    </source>
</evidence>
<evidence type="ECO:0008006" key="17">
    <source>
        <dbReference type="Google" id="ProtNLM"/>
    </source>
</evidence>